<gene>
    <name evidence="6" type="ORF">D3H55_02725</name>
</gene>
<comment type="cofactor">
    <cofactor evidence="1">
        <name>FAD</name>
        <dbReference type="ChEBI" id="CHEBI:57692"/>
    </cofactor>
</comment>
<dbReference type="GO" id="GO:0016491">
    <property type="term" value="F:oxidoreductase activity"/>
    <property type="evidence" value="ECO:0007669"/>
    <property type="project" value="UniProtKB-KW"/>
</dbReference>
<feature type="domain" description="FAD dependent oxidoreductase" evidence="5">
    <location>
        <begin position="3"/>
        <end position="351"/>
    </location>
</feature>
<dbReference type="InterPro" id="IPR036188">
    <property type="entry name" value="FAD/NAD-bd_sf"/>
</dbReference>
<evidence type="ECO:0000256" key="3">
    <source>
        <dbReference type="ARBA" id="ARBA00022630"/>
    </source>
</evidence>
<keyword evidence="3" id="KW-0285">Flavoprotein</keyword>
<dbReference type="OrthoDB" id="9805337at2"/>
<accession>A0A3A1R7U5</accession>
<evidence type="ECO:0000313" key="6">
    <source>
        <dbReference type="EMBL" id="RIW38547.1"/>
    </source>
</evidence>
<dbReference type="SUPFAM" id="SSF51905">
    <property type="entry name" value="FAD/NAD(P)-binding domain"/>
    <property type="match status" value="1"/>
</dbReference>
<evidence type="ECO:0000259" key="5">
    <source>
        <dbReference type="Pfam" id="PF01266"/>
    </source>
</evidence>
<keyword evidence="7" id="KW-1185">Reference proteome</keyword>
<dbReference type="PANTHER" id="PTHR13847:SF286">
    <property type="entry name" value="D-AMINO ACID DEHYDROGENASE"/>
    <property type="match status" value="1"/>
</dbReference>
<dbReference type="Proteomes" id="UP000265801">
    <property type="component" value="Unassembled WGS sequence"/>
</dbReference>
<dbReference type="Gene3D" id="3.50.50.60">
    <property type="entry name" value="FAD/NAD(P)-binding domain"/>
    <property type="match status" value="1"/>
</dbReference>
<dbReference type="EMBL" id="QXIR01000002">
    <property type="protein sequence ID" value="RIW38547.1"/>
    <property type="molecule type" value="Genomic_DNA"/>
</dbReference>
<sequence>MKKIIVVGAGVLGASAAYHLAKEGVEVLIADRHHPGQATDAAAGIVCPWISQRRNKAWYRLVKGGARYYPSLIERLKEEGEADTGYKQVGALSLHTDEDKLKKMKERTIKRREDAPEIGDIKILSNEETRKLIPILSKEYGSVYISGGARVDGRALRDALLSAAIKNGARMIIGGGSLLTESGKVVGIEIQGENFFADEVVVTGGAWAAELIDPLGVEFQVSFQKAQILHLHLEGMNTDQWPVVMPPTNQYLLSFEGGRLVAGATHEDNTGFDVRPTAGGLHEILDKAIDIAPGIINSTILETRVGFRPYTPGFLPVIGRLPGYEGLLLANGLGASGLTSGPYLGAELASLALGKPTELDLDDYPVSGAVMNRNKDLS</sequence>
<dbReference type="SUPFAM" id="SSF54373">
    <property type="entry name" value="FAD-linked reductases, C-terminal domain"/>
    <property type="match status" value="1"/>
</dbReference>
<proteinExistence type="inferred from homology"/>
<evidence type="ECO:0000256" key="1">
    <source>
        <dbReference type="ARBA" id="ARBA00001974"/>
    </source>
</evidence>
<reference evidence="6 7" key="1">
    <citation type="submission" date="2018-09" db="EMBL/GenBank/DDBJ databases">
        <title>Bacillus saliacetes sp. nov., isolated from Thai shrimp paste (Ka-pi).</title>
        <authorList>
            <person name="Daroonpunt R."/>
            <person name="Tanasupawat S."/>
            <person name="Yiamsombut S."/>
        </authorList>
    </citation>
    <scope>NUCLEOTIDE SEQUENCE [LARGE SCALE GENOMIC DNA]</scope>
    <source>
        <strain evidence="6 7">SKP7-4</strain>
    </source>
</reference>
<evidence type="ECO:0000256" key="2">
    <source>
        <dbReference type="ARBA" id="ARBA00009410"/>
    </source>
</evidence>
<dbReference type="Pfam" id="PF01266">
    <property type="entry name" value="DAO"/>
    <property type="match status" value="1"/>
</dbReference>
<comment type="caution">
    <text evidence="6">The sequence shown here is derived from an EMBL/GenBank/DDBJ whole genome shotgun (WGS) entry which is preliminary data.</text>
</comment>
<protein>
    <submittedName>
        <fullName evidence="6">FAD-binding oxidoreductase</fullName>
    </submittedName>
</protein>
<keyword evidence="4" id="KW-0560">Oxidoreductase</keyword>
<evidence type="ECO:0000256" key="4">
    <source>
        <dbReference type="ARBA" id="ARBA00023002"/>
    </source>
</evidence>
<name>A0A3A1R7U5_9BACI</name>
<dbReference type="InterPro" id="IPR006076">
    <property type="entry name" value="FAD-dep_OxRdtase"/>
</dbReference>
<dbReference type="PANTHER" id="PTHR13847">
    <property type="entry name" value="SARCOSINE DEHYDROGENASE-RELATED"/>
    <property type="match status" value="1"/>
</dbReference>
<dbReference type="Gene3D" id="3.30.9.10">
    <property type="entry name" value="D-Amino Acid Oxidase, subunit A, domain 2"/>
    <property type="match status" value="1"/>
</dbReference>
<dbReference type="RefSeq" id="WP_119545445.1">
    <property type="nucleotide sequence ID" value="NZ_QXIR01000002.1"/>
</dbReference>
<dbReference type="GO" id="GO:0005737">
    <property type="term" value="C:cytoplasm"/>
    <property type="evidence" value="ECO:0007669"/>
    <property type="project" value="TreeGrafter"/>
</dbReference>
<organism evidence="6 7">
    <name type="scientific">Bacillus salacetis</name>
    <dbReference type="NCBI Taxonomy" id="2315464"/>
    <lineage>
        <taxon>Bacteria</taxon>
        <taxon>Bacillati</taxon>
        <taxon>Bacillota</taxon>
        <taxon>Bacilli</taxon>
        <taxon>Bacillales</taxon>
        <taxon>Bacillaceae</taxon>
        <taxon>Bacillus</taxon>
    </lineage>
</organism>
<evidence type="ECO:0000313" key="7">
    <source>
        <dbReference type="Proteomes" id="UP000265801"/>
    </source>
</evidence>
<dbReference type="AlphaFoldDB" id="A0A3A1R7U5"/>
<comment type="similarity">
    <text evidence="2">Belongs to the DadA oxidoreductase family.</text>
</comment>